<feature type="chain" id="PRO_5046987127" evidence="4">
    <location>
        <begin position="34"/>
        <end position="532"/>
    </location>
</feature>
<dbReference type="InterPro" id="IPR030678">
    <property type="entry name" value="Peptide/Ni-bd"/>
</dbReference>
<protein>
    <submittedName>
        <fullName evidence="6">ABC transporter substrate-binding protein</fullName>
    </submittedName>
</protein>
<keyword evidence="3 4" id="KW-0732">Signal</keyword>
<dbReference type="EMBL" id="JAZHFV010000006">
    <property type="protein sequence ID" value="MEX4009007.1"/>
    <property type="molecule type" value="Genomic_DNA"/>
</dbReference>
<organism evidence="6 7">
    <name type="scientific">Neoaquamicrobium sediminum</name>
    <dbReference type="NCBI Taxonomy" id="1849104"/>
    <lineage>
        <taxon>Bacteria</taxon>
        <taxon>Pseudomonadati</taxon>
        <taxon>Pseudomonadota</taxon>
        <taxon>Alphaproteobacteria</taxon>
        <taxon>Hyphomicrobiales</taxon>
        <taxon>Phyllobacteriaceae</taxon>
        <taxon>Neoaquamicrobium</taxon>
    </lineage>
</organism>
<evidence type="ECO:0000259" key="5">
    <source>
        <dbReference type="Pfam" id="PF00496"/>
    </source>
</evidence>
<feature type="domain" description="Solute-binding protein family 5" evidence="5">
    <location>
        <begin position="77"/>
        <end position="441"/>
    </location>
</feature>
<sequence>MMQTYGRFFRHARALLCAAAVMVPMAGHSVAQAETLRAVMQSGLRVMDPVLSTAFLTRNHGYMIYDTLLGVDSDFKVQPQMASWTVSEDGKLYTFTLRDGLKWHDGEPVTAEDAVVSLKRWAEVDTTGQALMTMVEGIDAVDDKSFEIKLSQPTTLVLSGLSKLSSRPAFIMPKRIAETPSSEPITEFVGSGPFKFVEAEFQPGISVVYEKNEDYVPRDEPSSWTAGGKVVNVDRVEWVTMPDQMTAINALQNGEVDFIQEVPFDLLPLVEAADGIKAEVMDELGAWTYFRMNHLYPPFDNKLVRQAAMAAVGQEDVLKLLVGNPDFYQTCGAVMGCGNPNGDEYGAEWVVNSDIERAQSLLKEAGYDGTPVVLLQPTDIAMLAAQPIVLGDALRKAGFTVEMKTMDWQTVVTQQGNQNAPSEGGWNIFSTYSILATSGDPFGNTTLSTAGRSSWAGWPDVPEIEALRLDYARAATPEEQKEIAVKIQKLAIDEGVVGPLGQFRIPAAYSTEWTGFPKAPVTLFWNVQKTAE</sequence>
<dbReference type="Pfam" id="PF00496">
    <property type="entry name" value="SBP_bac_5"/>
    <property type="match status" value="1"/>
</dbReference>
<keyword evidence="7" id="KW-1185">Reference proteome</keyword>
<comment type="caution">
    <text evidence="6">The sequence shown here is derived from an EMBL/GenBank/DDBJ whole genome shotgun (WGS) entry which is preliminary data.</text>
</comment>
<dbReference type="SUPFAM" id="SSF53850">
    <property type="entry name" value="Periplasmic binding protein-like II"/>
    <property type="match status" value="1"/>
</dbReference>
<dbReference type="InterPro" id="IPR000914">
    <property type="entry name" value="SBP_5_dom"/>
</dbReference>
<dbReference type="Gene3D" id="3.40.190.10">
    <property type="entry name" value="Periplasmic binding protein-like II"/>
    <property type="match status" value="1"/>
</dbReference>
<gene>
    <name evidence="6" type="ORF">V1479_16980</name>
</gene>
<dbReference type="PANTHER" id="PTHR30290:SF38">
    <property type="entry name" value="D,D-DIPEPTIDE-BINDING PERIPLASMIC PROTEIN DDPA-RELATED"/>
    <property type="match status" value="1"/>
</dbReference>
<reference evidence="6 7" key="1">
    <citation type="submission" date="2024-01" db="EMBL/GenBank/DDBJ databases">
        <title>New evidence supports the origin of RcGTA from prophage.</title>
        <authorList>
            <person name="Xu Y."/>
            <person name="Liu B."/>
            <person name="Chen F."/>
        </authorList>
    </citation>
    <scope>NUCLEOTIDE SEQUENCE [LARGE SCALE GENOMIC DNA]</scope>
    <source>
        <strain evidence="6 7">CBW1107-2</strain>
    </source>
</reference>
<dbReference type="CDD" id="cd08502">
    <property type="entry name" value="PBP2_NikA_DppA_OppA_like_16"/>
    <property type="match status" value="1"/>
</dbReference>
<evidence type="ECO:0000313" key="6">
    <source>
        <dbReference type="EMBL" id="MEX4009007.1"/>
    </source>
</evidence>
<evidence type="ECO:0000256" key="4">
    <source>
        <dbReference type="SAM" id="SignalP"/>
    </source>
</evidence>
<dbReference type="PANTHER" id="PTHR30290">
    <property type="entry name" value="PERIPLASMIC BINDING COMPONENT OF ABC TRANSPORTER"/>
    <property type="match status" value="1"/>
</dbReference>
<accession>A0ABV3WWE3</accession>
<dbReference type="PIRSF" id="PIRSF002741">
    <property type="entry name" value="MppA"/>
    <property type="match status" value="1"/>
</dbReference>
<feature type="signal peptide" evidence="4">
    <location>
        <begin position="1"/>
        <end position="33"/>
    </location>
</feature>
<dbReference type="Gene3D" id="3.10.105.10">
    <property type="entry name" value="Dipeptide-binding Protein, Domain 3"/>
    <property type="match status" value="1"/>
</dbReference>
<evidence type="ECO:0000256" key="2">
    <source>
        <dbReference type="ARBA" id="ARBA00005695"/>
    </source>
</evidence>
<evidence type="ECO:0000256" key="3">
    <source>
        <dbReference type="ARBA" id="ARBA00022729"/>
    </source>
</evidence>
<evidence type="ECO:0000313" key="7">
    <source>
        <dbReference type="Proteomes" id="UP001559025"/>
    </source>
</evidence>
<comment type="similarity">
    <text evidence="2">Belongs to the bacterial solute-binding protein 5 family.</text>
</comment>
<evidence type="ECO:0000256" key="1">
    <source>
        <dbReference type="ARBA" id="ARBA00004418"/>
    </source>
</evidence>
<dbReference type="Proteomes" id="UP001559025">
    <property type="component" value="Unassembled WGS sequence"/>
</dbReference>
<dbReference type="InterPro" id="IPR039424">
    <property type="entry name" value="SBP_5"/>
</dbReference>
<name>A0ABV3WWE3_9HYPH</name>
<proteinExistence type="inferred from homology"/>
<comment type="subcellular location">
    <subcellularLocation>
        <location evidence="1">Periplasm</location>
    </subcellularLocation>
</comment>